<dbReference type="EMBL" id="UYSU01036962">
    <property type="protein sequence ID" value="VDL98407.1"/>
    <property type="molecule type" value="Genomic_DNA"/>
</dbReference>
<dbReference type="InterPro" id="IPR036691">
    <property type="entry name" value="Endo/exonu/phosph_ase_sf"/>
</dbReference>
<reference evidence="1 2" key="2">
    <citation type="submission" date="2018-11" db="EMBL/GenBank/DDBJ databases">
        <authorList>
            <consortium name="Pathogen Informatics"/>
        </authorList>
    </citation>
    <scope>NUCLEOTIDE SEQUENCE [LARGE SCALE GENOMIC DNA]</scope>
    <source>
        <strain evidence="1 2">NST_G2</strain>
    </source>
</reference>
<gene>
    <name evidence="1" type="ORF">SSLN_LOCUS12022</name>
</gene>
<protein>
    <submittedName>
        <fullName evidence="3">Endo/exonuclease/phosphatase domain-containing protein</fullName>
    </submittedName>
</protein>
<evidence type="ECO:0000313" key="3">
    <source>
        <dbReference type="WBParaSite" id="SSLN_0001247301-mRNA-1"/>
    </source>
</evidence>
<dbReference type="Proteomes" id="UP000275846">
    <property type="component" value="Unassembled WGS sequence"/>
</dbReference>
<evidence type="ECO:0000313" key="1">
    <source>
        <dbReference type="EMBL" id="VDL98407.1"/>
    </source>
</evidence>
<proteinExistence type="predicted"/>
<reference evidence="3" key="1">
    <citation type="submission" date="2016-06" db="UniProtKB">
        <authorList>
            <consortium name="WormBaseParasite"/>
        </authorList>
    </citation>
    <scope>IDENTIFICATION</scope>
</reference>
<evidence type="ECO:0000313" key="2">
    <source>
        <dbReference type="Proteomes" id="UP000275846"/>
    </source>
</evidence>
<dbReference type="WBParaSite" id="SSLN_0001247301-mRNA-1">
    <property type="protein sequence ID" value="SSLN_0001247301-mRNA-1"/>
    <property type="gene ID" value="SSLN_0001247301"/>
</dbReference>
<accession>A0A183T6C4</accession>
<sequence>MQAGLLNLNQSLSIGCWNVLMFLDAGTQSLAMRSLYQYNVDVCCVSEIRIPDSGALEIKISGAKSHFTLYHNGPRNSSGRHGVALAFSQQADRALLAWESVNGWMVYVRLKNHFTTSRLSPCTHQLPLLNSATKICFTRNFMR</sequence>
<dbReference type="SUPFAM" id="SSF56219">
    <property type="entry name" value="DNase I-like"/>
    <property type="match status" value="1"/>
</dbReference>
<dbReference type="OrthoDB" id="6272694at2759"/>
<keyword evidence="2" id="KW-1185">Reference proteome</keyword>
<name>A0A183T6C4_SCHSO</name>
<dbReference type="Gene3D" id="3.60.10.10">
    <property type="entry name" value="Endonuclease/exonuclease/phosphatase"/>
    <property type="match status" value="1"/>
</dbReference>
<organism evidence="3">
    <name type="scientific">Schistocephalus solidus</name>
    <name type="common">Tapeworm</name>
    <dbReference type="NCBI Taxonomy" id="70667"/>
    <lineage>
        <taxon>Eukaryota</taxon>
        <taxon>Metazoa</taxon>
        <taxon>Spiralia</taxon>
        <taxon>Lophotrochozoa</taxon>
        <taxon>Platyhelminthes</taxon>
        <taxon>Cestoda</taxon>
        <taxon>Eucestoda</taxon>
        <taxon>Diphyllobothriidea</taxon>
        <taxon>Diphyllobothriidae</taxon>
        <taxon>Schistocephalus</taxon>
    </lineage>
</organism>
<dbReference type="AlphaFoldDB" id="A0A183T6C4"/>